<organism evidence="1 2">
    <name type="scientific">Sessilibacter corallicola</name>
    <dbReference type="NCBI Taxonomy" id="2904075"/>
    <lineage>
        <taxon>Bacteria</taxon>
        <taxon>Pseudomonadati</taxon>
        <taxon>Pseudomonadota</taxon>
        <taxon>Gammaproteobacteria</taxon>
        <taxon>Cellvibrionales</taxon>
        <taxon>Cellvibrionaceae</taxon>
        <taxon>Sessilibacter</taxon>
    </lineage>
</organism>
<dbReference type="Proteomes" id="UP001465153">
    <property type="component" value="Unassembled WGS sequence"/>
</dbReference>
<keyword evidence="2" id="KW-1185">Reference proteome</keyword>
<dbReference type="Gene3D" id="3.40.630.30">
    <property type="match status" value="1"/>
</dbReference>
<evidence type="ECO:0008006" key="3">
    <source>
        <dbReference type="Google" id="ProtNLM"/>
    </source>
</evidence>
<sequence length="169" mass="19408">MHENIPYKIHQIVPSSPSYQDFQLIKNQLLGKNPGKEINIERREEHRDWCSYSLGFYNDNNVVGGIRFSPLGHGLTFTELHSNIVECVSNPFGCFEANRLVLIKDYRRGDAAYSYLVDTIEWMGRETSCHTIVASSVSRFLSLYKRLGFSVVGEFDISGKHYNLILKEI</sequence>
<proteinExistence type="predicted"/>
<evidence type="ECO:0000313" key="1">
    <source>
        <dbReference type="EMBL" id="GAA6167160.1"/>
    </source>
</evidence>
<dbReference type="InterPro" id="IPR016181">
    <property type="entry name" value="Acyl_CoA_acyltransferase"/>
</dbReference>
<protein>
    <recommendedName>
        <fullName evidence="3">N-acetyltransferase domain-containing protein</fullName>
    </recommendedName>
</protein>
<accession>A0ABQ0A6E8</accession>
<comment type="caution">
    <text evidence="1">The sequence shown here is derived from an EMBL/GenBank/DDBJ whole genome shotgun (WGS) entry which is preliminary data.</text>
</comment>
<name>A0ABQ0A6E8_9GAMM</name>
<reference evidence="1 2" key="1">
    <citation type="submission" date="2024-04" db="EMBL/GenBank/DDBJ databases">
        <title>Draft genome sequence of Sessilibacter corallicola NBRC 116591.</title>
        <authorList>
            <person name="Miyakawa T."/>
            <person name="Kusuya Y."/>
            <person name="Miura T."/>
        </authorList>
    </citation>
    <scope>NUCLEOTIDE SEQUENCE [LARGE SCALE GENOMIC DNA]</scope>
    <source>
        <strain evidence="1 2">KU-00831-HH</strain>
    </source>
</reference>
<dbReference type="EMBL" id="BAABWN010000003">
    <property type="protein sequence ID" value="GAA6167160.1"/>
    <property type="molecule type" value="Genomic_DNA"/>
</dbReference>
<gene>
    <name evidence="1" type="ORF">NBRC116591_09700</name>
</gene>
<evidence type="ECO:0000313" key="2">
    <source>
        <dbReference type="Proteomes" id="UP001465153"/>
    </source>
</evidence>
<dbReference type="RefSeq" id="WP_233088791.1">
    <property type="nucleotide sequence ID" value="NZ_BAABWN010000003.1"/>
</dbReference>
<dbReference type="SUPFAM" id="SSF55729">
    <property type="entry name" value="Acyl-CoA N-acyltransferases (Nat)"/>
    <property type="match status" value="1"/>
</dbReference>